<dbReference type="Gene3D" id="3.30.1370.100">
    <property type="entry name" value="MutL, C-terminal domain, regulatory subdomain"/>
    <property type="match status" value="1"/>
</dbReference>
<dbReference type="InterPro" id="IPR042121">
    <property type="entry name" value="MutL_C_regsub"/>
</dbReference>
<dbReference type="GO" id="GO:0140664">
    <property type="term" value="F:ATP-dependent DNA damage sensor activity"/>
    <property type="evidence" value="ECO:0007669"/>
    <property type="project" value="InterPro"/>
</dbReference>
<dbReference type="SUPFAM" id="SSF55874">
    <property type="entry name" value="ATPase domain of HSP90 chaperone/DNA topoisomerase II/histidine kinase"/>
    <property type="match status" value="1"/>
</dbReference>
<dbReference type="CDD" id="cd00782">
    <property type="entry name" value="MutL_Trans"/>
    <property type="match status" value="1"/>
</dbReference>
<gene>
    <name evidence="4" type="primary">mutL</name>
    <name evidence="7" type="ORF">XD73_0656</name>
</gene>
<dbReference type="FunFam" id="3.30.565.10:FF:000003">
    <property type="entry name" value="DNA mismatch repair endonuclease MutL"/>
    <property type="match status" value="1"/>
</dbReference>
<accession>A0A101FY09</accession>
<dbReference type="InterPro" id="IPR013507">
    <property type="entry name" value="DNA_mismatch_S5_2-like"/>
</dbReference>
<comment type="function">
    <text evidence="4">This protein is involved in the repair of mismatches in DNA. It is required for dam-dependent methyl-directed DNA mismatch repair. May act as a 'molecular matchmaker', a protein that promotes the formation of a stable complex between two or more DNA-binding proteins in an ATP-dependent manner without itself being part of a final effector complex.</text>
</comment>
<dbReference type="GO" id="GO:0032300">
    <property type="term" value="C:mismatch repair complex"/>
    <property type="evidence" value="ECO:0007669"/>
    <property type="project" value="InterPro"/>
</dbReference>
<evidence type="ECO:0000259" key="6">
    <source>
        <dbReference type="SMART" id="SM01340"/>
    </source>
</evidence>
<evidence type="ECO:0000256" key="3">
    <source>
        <dbReference type="ARBA" id="ARBA00023204"/>
    </source>
</evidence>
<evidence type="ECO:0000256" key="1">
    <source>
        <dbReference type="ARBA" id="ARBA00006082"/>
    </source>
</evidence>
<dbReference type="Proteomes" id="UP000064249">
    <property type="component" value="Unassembled WGS sequence"/>
</dbReference>
<organism evidence="7 8">
    <name type="scientific">Anaerolinea thermophila</name>
    <dbReference type="NCBI Taxonomy" id="167964"/>
    <lineage>
        <taxon>Bacteria</taxon>
        <taxon>Bacillati</taxon>
        <taxon>Chloroflexota</taxon>
        <taxon>Anaerolineae</taxon>
        <taxon>Anaerolineales</taxon>
        <taxon>Anaerolineaceae</taxon>
        <taxon>Anaerolinea</taxon>
    </lineage>
</organism>
<dbReference type="InterPro" id="IPR014790">
    <property type="entry name" value="MutL_C"/>
</dbReference>
<keyword evidence="3 4" id="KW-0234">DNA repair</keyword>
<dbReference type="Pfam" id="PF01119">
    <property type="entry name" value="DNA_mis_repair"/>
    <property type="match status" value="1"/>
</dbReference>
<dbReference type="InterPro" id="IPR042120">
    <property type="entry name" value="MutL_C_dimsub"/>
</dbReference>
<proteinExistence type="inferred from homology"/>
<feature type="domain" description="MutL C-terminal dimerisation" evidence="5">
    <location>
        <begin position="393"/>
        <end position="535"/>
    </location>
</feature>
<dbReference type="InterPro" id="IPR036890">
    <property type="entry name" value="HATPase_C_sf"/>
</dbReference>
<dbReference type="GO" id="GO:0006298">
    <property type="term" value="P:mismatch repair"/>
    <property type="evidence" value="ECO:0007669"/>
    <property type="project" value="UniProtKB-UniRule"/>
</dbReference>
<dbReference type="InterPro" id="IPR020667">
    <property type="entry name" value="DNA_mismatch_repair_MutL"/>
</dbReference>
<dbReference type="InterPro" id="IPR014721">
    <property type="entry name" value="Ribsml_uS5_D2-typ_fold_subgr"/>
</dbReference>
<dbReference type="PANTHER" id="PTHR10073">
    <property type="entry name" value="DNA MISMATCH REPAIR PROTEIN MLH, PMS, MUTL"/>
    <property type="match status" value="1"/>
</dbReference>
<name>A0A101FY09_9CHLR</name>
<dbReference type="InterPro" id="IPR037198">
    <property type="entry name" value="MutL_C_sf"/>
</dbReference>
<dbReference type="SMART" id="SM01340">
    <property type="entry name" value="DNA_mis_repair"/>
    <property type="match status" value="1"/>
</dbReference>
<dbReference type="Gene3D" id="3.30.1540.20">
    <property type="entry name" value="MutL, C-terminal domain, dimerisation subdomain"/>
    <property type="match status" value="1"/>
</dbReference>
<dbReference type="NCBIfam" id="TIGR00585">
    <property type="entry name" value="mutl"/>
    <property type="match status" value="1"/>
</dbReference>
<dbReference type="Pfam" id="PF08676">
    <property type="entry name" value="MutL_C"/>
    <property type="match status" value="1"/>
</dbReference>
<dbReference type="InterPro" id="IPR014762">
    <property type="entry name" value="DNA_mismatch_repair_CS"/>
</dbReference>
<dbReference type="GO" id="GO:0030983">
    <property type="term" value="F:mismatched DNA binding"/>
    <property type="evidence" value="ECO:0007669"/>
    <property type="project" value="InterPro"/>
</dbReference>
<evidence type="ECO:0000256" key="4">
    <source>
        <dbReference type="HAMAP-Rule" id="MF_00149"/>
    </source>
</evidence>
<dbReference type="Pfam" id="PF13589">
    <property type="entry name" value="HATPase_c_3"/>
    <property type="match status" value="1"/>
</dbReference>
<dbReference type="PANTHER" id="PTHR10073:SF12">
    <property type="entry name" value="DNA MISMATCH REPAIR PROTEIN MLH1"/>
    <property type="match status" value="1"/>
</dbReference>
<feature type="domain" description="DNA mismatch repair protein S5" evidence="6">
    <location>
        <begin position="208"/>
        <end position="326"/>
    </location>
</feature>
<dbReference type="GO" id="GO:0016887">
    <property type="term" value="F:ATP hydrolysis activity"/>
    <property type="evidence" value="ECO:0007669"/>
    <property type="project" value="InterPro"/>
</dbReference>
<evidence type="ECO:0000259" key="5">
    <source>
        <dbReference type="SMART" id="SM00853"/>
    </source>
</evidence>
<comment type="caution">
    <text evidence="7">The sequence shown here is derived from an EMBL/GenBank/DDBJ whole genome shotgun (WGS) entry which is preliminary data.</text>
</comment>
<dbReference type="SMART" id="SM00853">
    <property type="entry name" value="MutL_C"/>
    <property type="match status" value="1"/>
</dbReference>
<dbReference type="Gene3D" id="3.30.230.10">
    <property type="match status" value="1"/>
</dbReference>
<dbReference type="InterPro" id="IPR020568">
    <property type="entry name" value="Ribosomal_Su5_D2-typ_SF"/>
</dbReference>
<dbReference type="SUPFAM" id="SSF118116">
    <property type="entry name" value="DNA mismatch repair protein MutL"/>
    <property type="match status" value="1"/>
</dbReference>
<comment type="similarity">
    <text evidence="1 4">Belongs to the DNA mismatch repair MutL/HexB family.</text>
</comment>
<keyword evidence="2 4" id="KW-0227">DNA damage</keyword>
<sequence>MPIKILAENVTNKIAAGEVVENPASVVKELVENAIDASARTIKICIRGAGKELIEVSDDGTGIPRDEITLAITRFATSKIDSIDDLQSIRSLGFRGEALASIAAVSHMKIQTRAIDEREGSELICEGGKVKAVTGKAFPQGSQFEIRNLFMNIPARLKFLKSDRTERSRIMNLVVLYALTYPHIRFNIEIEGRTILQTSGNGNRREILAEVYDLETARQMLEVDLTDPDQHIEGFCSPVGITRSNRRDIHFFVNGRLIADVGLTSALVSAYHSYVMVGRYPIAVIFIELSPDEVDINIHPAKAEVRFVDARSVMGKVARAVRLALLSSAPAPTLDQNIWAFPTREQIPAIQNTDESFSQRSFDNENKNAYPSLPTEENQPALEMNGHMPLLRVVGQVGATYIVAEGPDGLYLIDQHAAHERILYEDLLNKNEQKKDSQLLLEPLLFSPGARLAEIFEEIRERLDQVGFKIEDFGPETYSIRAVPSFMGRNFSMKIISDAIQEVSEEGKSAISKEKEEILIRSICKGAAVKGGMVLSKQEQETLVRQLELCQNPRTCPHGRPTMIHLTVEMLEKQFGRRGSL</sequence>
<dbReference type="EMBL" id="LGFU01000026">
    <property type="protein sequence ID" value="KUK46461.1"/>
    <property type="molecule type" value="Genomic_DNA"/>
</dbReference>
<dbReference type="PATRIC" id="fig|167964.4.peg.1480"/>
<reference evidence="7 8" key="1">
    <citation type="journal article" date="2015" name="MBio">
        <title>Genome-Resolved Metagenomic Analysis Reveals Roles for Candidate Phyla and Other Microbial Community Members in Biogeochemical Transformations in Oil Reservoirs.</title>
        <authorList>
            <person name="Hu P."/>
            <person name="Tom L."/>
            <person name="Singh A."/>
            <person name="Thomas B.C."/>
            <person name="Baker B.J."/>
            <person name="Piceno Y.M."/>
            <person name="Andersen G.L."/>
            <person name="Banfield J.F."/>
        </authorList>
    </citation>
    <scope>NUCLEOTIDE SEQUENCE [LARGE SCALE GENOMIC DNA]</scope>
    <source>
        <strain evidence="7">46_16</strain>
    </source>
</reference>
<evidence type="ECO:0000313" key="7">
    <source>
        <dbReference type="EMBL" id="KUK46461.1"/>
    </source>
</evidence>
<dbReference type="AlphaFoldDB" id="A0A101FY09"/>
<dbReference type="InterPro" id="IPR002099">
    <property type="entry name" value="MutL/Mlh/PMS"/>
</dbReference>
<dbReference type="GO" id="GO:0005524">
    <property type="term" value="F:ATP binding"/>
    <property type="evidence" value="ECO:0007669"/>
    <property type="project" value="InterPro"/>
</dbReference>
<dbReference type="HAMAP" id="MF_00149">
    <property type="entry name" value="DNA_mis_repair"/>
    <property type="match status" value="1"/>
</dbReference>
<dbReference type="CDD" id="cd16926">
    <property type="entry name" value="HATPase_MutL-MLH-PMS-like"/>
    <property type="match status" value="1"/>
</dbReference>
<evidence type="ECO:0000313" key="8">
    <source>
        <dbReference type="Proteomes" id="UP000064249"/>
    </source>
</evidence>
<dbReference type="SUPFAM" id="SSF54211">
    <property type="entry name" value="Ribosomal protein S5 domain 2-like"/>
    <property type="match status" value="1"/>
</dbReference>
<dbReference type="PROSITE" id="PS00058">
    <property type="entry name" value="DNA_MISMATCH_REPAIR_1"/>
    <property type="match status" value="1"/>
</dbReference>
<dbReference type="InterPro" id="IPR038973">
    <property type="entry name" value="MutL/Mlh/Pms-like"/>
</dbReference>
<protein>
    <recommendedName>
        <fullName evidence="4">DNA mismatch repair protein MutL</fullName>
    </recommendedName>
</protein>
<dbReference type="Gene3D" id="3.30.565.10">
    <property type="entry name" value="Histidine kinase-like ATPase, C-terminal domain"/>
    <property type="match status" value="1"/>
</dbReference>
<evidence type="ECO:0000256" key="2">
    <source>
        <dbReference type="ARBA" id="ARBA00022763"/>
    </source>
</evidence>